<dbReference type="Proteomes" id="UP000286641">
    <property type="component" value="Unplaced"/>
</dbReference>
<feature type="compositionally biased region" description="Low complexity" evidence="1">
    <location>
        <begin position="169"/>
        <end position="179"/>
    </location>
</feature>
<sequence>MTIRQTLKAFTYSRVFTEIRHLNDIQKGSLGKEGKRSPESAKKRLKATKKEGGGETHRQKSEKEDLTRNPAAPRKRSGASAVPASRFPCGGARSGLTWGEGGKRGLGRPLSPAAETPCCTQPRLPTEARPCLSRRFPFGVSATASAASGAVYTVGPRTPPPPPLPPSLHPSAVADSAAATSSAAASSLWSIFQPPNPEKQRLQPRRQETPPQLLRGPGGQSTGGFSAIEQQPLRSFCNPLPAPCPPRPSASPAPGSHPLGRCSLLLHPVG</sequence>
<organism evidence="2 3">
    <name type="scientific">Callorhinus ursinus</name>
    <name type="common">Northern fur seal</name>
    <dbReference type="NCBI Taxonomy" id="34884"/>
    <lineage>
        <taxon>Eukaryota</taxon>
        <taxon>Metazoa</taxon>
        <taxon>Chordata</taxon>
        <taxon>Craniata</taxon>
        <taxon>Vertebrata</taxon>
        <taxon>Euteleostomi</taxon>
        <taxon>Mammalia</taxon>
        <taxon>Eutheria</taxon>
        <taxon>Laurasiatheria</taxon>
        <taxon>Carnivora</taxon>
        <taxon>Caniformia</taxon>
        <taxon>Pinnipedia</taxon>
        <taxon>Otariidae</taxon>
        <taxon>Callorhinus</taxon>
    </lineage>
</organism>
<keyword evidence="2" id="KW-1185">Reference proteome</keyword>
<accession>A0A3Q7NSH5</accession>
<dbReference type="InParanoid" id="A0A3Q7NSH5"/>
<feature type="compositionally biased region" description="Pro residues" evidence="1">
    <location>
        <begin position="157"/>
        <end position="168"/>
    </location>
</feature>
<dbReference type="AlphaFoldDB" id="A0A3Q7NSH5"/>
<evidence type="ECO:0000313" key="3">
    <source>
        <dbReference type="RefSeq" id="XP_025724570.1"/>
    </source>
</evidence>
<feature type="region of interest" description="Disordered" evidence="1">
    <location>
        <begin position="156"/>
        <end position="179"/>
    </location>
</feature>
<dbReference type="RefSeq" id="XP_025724570.1">
    <property type="nucleotide sequence ID" value="XM_025868785.1"/>
</dbReference>
<evidence type="ECO:0000256" key="1">
    <source>
        <dbReference type="SAM" id="MobiDB-lite"/>
    </source>
</evidence>
<gene>
    <name evidence="3" type="primary">LOC112821542</name>
</gene>
<feature type="region of interest" description="Disordered" evidence="1">
    <location>
        <begin position="27"/>
        <end position="121"/>
    </location>
</feature>
<evidence type="ECO:0000313" key="2">
    <source>
        <dbReference type="Proteomes" id="UP000286641"/>
    </source>
</evidence>
<reference evidence="3" key="2">
    <citation type="submission" date="2025-08" db="UniProtKB">
        <authorList>
            <consortium name="RefSeq"/>
        </authorList>
    </citation>
    <scope>IDENTIFICATION</scope>
    <source>
        <tissue evidence="3">Blood</tissue>
    </source>
</reference>
<feature type="compositionally biased region" description="Basic and acidic residues" evidence="1">
    <location>
        <begin position="198"/>
        <end position="208"/>
    </location>
</feature>
<name>A0A3Q7NSH5_CALUR</name>
<reference key="1">
    <citation type="submission" date="2019-01" db="UniProtKB">
        <authorList>
            <consortium name="RefSeq"/>
        </authorList>
    </citation>
    <scope>IDENTIFICATION</scope>
</reference>
<proteinExistence type="predicted"/>
<protein>
    <submittedName>
        <fullName evidence="3">Phosphatase and actin regulator 4-like</fullName>
    </submittedName>
</protein>
<feature type="compositionally biased region" description="Basic and acidic residues" evidence="1">
    <location>
        <begin position="27"/>
        <end position="67"/>
    </location>
</feature>
<feature type="compositionally biased region" description="Pro residues" evidence="1">
    <location>
        <begin position="240"/>
        <end position="251"/>
    </location>
</feature>
<feature type="region of interest" description="Disordered" evidence="1">
    <location>
        <begin position="191"/>
        <end position="270"/>
    </location>
</feature>